<dbReference type="GO" id="GO:0044772">
    <property type="term" value="P:mitotic cell cycle phase transition"/>
    <property type="evidence" value="ECO:0007669"/>
    <property type="project" value="InterPro"/>
</dbReference>
<dbReference type="InterPro" id="IPR013763">
    <property type="entry name" value="Cyclin-like_dom"/>
</dbReference>
<dbReference type="FunFam" id="1.10.472.10:FF:000001">
    <property type="entry name" value="G2/mitotic-specific cyclin"/>
    <property type="match status" value="1"/>
</dbReference>
<feature type="compositionally biased region" description="Polar residues" evidence="5">
    <location>
        <begin position="21"/>
        <end position="33"/>
    </location>
</feature>
<dbReference type="InterPro" id="IPR004367">
    <property type="entry name" value="Cyclin_C-dom"/>
</dbReference>
<evidence type="ECO:0000259" key="7">
    <source>
        <dbReference type="SMART" id="SM01332"/>
    </source>
</evidence>
<dbReference type="VEuPathDB" id="FungiDB:TREMEDRAFT_37727"/>
<dbReference type="Proteomes" id="UP000289152">
    <property type="component" value="Unassembled WGS sequence"/>
</dbReference>
<sequence>MPATRQQTRRLNKRVDENAPLPTTNAAISTRSRAANVPLSKPVQPASSLPVMRRQYSSTTTTTVATNILADSKPPPAETKKRPALGEVQNVMKTDKGKKGLGAKEERKPLANRETAPQAQRRTRSAAVVDKEVKRDIKETKRKATTSVPISKLPARSRSTTASTSTVEVRLKEKKLNVQEEEVVQPARKKRKTSSPALIEAVTPDIDKEALYDHDGRELVLSSGSGGTSMRSPKRVARSKDAGWTDLDAEDEGDPTMVSEYVIDAFKYMMSIERATMPSPDYMDKQSELQWPMRRVLMDWIIEVHTKFRLLPETLFIAVNLVDRFLTERVVSLVKFQLVGLTALFVAAKYEEVICPSVSHFLHMTDGGYTVDEILKAERYMLSTLNFDMSYPNPLHFLRRISKADGYDIQTRTVSKYLIEISCVDNRLIKFPPSLLAAAAMFLARMCLDRGDWTPNLVHYSTYSVEEILECSQAMLDHLLDPEFNTDTSFYKKYASKKHMKSSFFVHQWAISRWPESVDGTNPYLGRELEYELSEI</sequence>
<dbReference type="InterPro" id="IPR046965">
    <property type="entry name" value="Cyclin_A/B-like"/>
</dbReference>
<dbReference type="InterPro" id="IPR006671">
    <property type="entry name" value="Cyclin_N"/>
</dbReference>
<name>A0A4Q1BIN8_TREME</name>
<dbReference type="OrthoDB" id="5590282at2759"/>
<accession>A0A4Q1BIN8</accession>
<dbReference type="SMART" id="SM00385">
    <property type="entry name" value="CYCLIN"/>
    <property type="match status" value="2"/>
</dbReference>
<keyword evidence="1" id="KW-0132">Cell division</keyword>
<dbReference type="CDD" id="cd20568">
    <property type="entry name" value="CYCLIN_CLBs_yeast_rpt1"/>
    <property type="match status" value="1"/>
</dbReference>
<evidence type="ECO:0000256" key="4">
    <source>
        <dbReference type="RuleBase" id="RU000383"/>
    </source>
</evidence>
<proteinExistence type="inferred from homology"/>
<dbReference type="FunCoup" id="A0A4Q1BIN8">
    <property type="interactions" value="614"/>
</dbReference>
<dbReference type="PROSITE" id="PS00292">
    <property type="entry name" value="CYCLINS"/>
    <property type="match status" value="1"/>
</dbReference>
<evidence type="ECO:0000256" key="1">
    <source>
        <dbReference type="ARBA" id="ARBA00022618"/>
    </source>
</evidence>
<feature type="compositionally biased region" description="Basic and acidic residues" evidence="5">
    <location>
        <begin position="93"/>
        <end position="111"/>
    </location>
</feature>
<dbReference type="GO" id="GO:0051301">
    <property type="term" value="P:cell division"/>
    <property type="evidence" value="ECO:0007669"/>
    <property type="project" value="UniProtKB-KW"/>
</dbReference>
<evidence type="ECO:0000313" key="8">
    <source>
        <dbReference type="EMBL" id="RXK37528.1"/>
    </source>
</evidence>
<dbReference type="Pfam" id="PF02984">
    <property type="entry name" value="Cyclin_C"/>
    <property type="match status" value="1"/>
</dbReference>
<comment type="similarity">
    <text evidence="4">Belongs to the cyclin family.</text>
</comment>
<feature type="domain" description="Cyclin C-terminal" evidence="7">
    <location>
        <begin position="392"/>
        <end position="508"/>
    </location>
</feature>
<feature type="compositionally biased region" description="Basic and acidic residues" evidence="5">
    <location>
        <begin position="129"/>
        <end position="139"/>
    </location>
</feature>
<dbReference type="InterPro" id="IPR048258">
    <property type="entry name" value="Cyclins_cyclin-box"/>
</dbReference>
<keyword evidence="2 4" id="KW-0195">Cyclin</keyword>
<dbReference type="SMART" id="SM01332">
    <property type="entry name" value="Cyclin_C"/>
    <property type="match status" value="1"/>
</dbReference>
<dbReference type="PANTHER" id="PTHR10177">
    <property type="entry name" value="CYCLINS"/>
    <property type="match status" value="1"/>
</dbReference>
<dbReference type="Gene3D" id="1.10.472.10">
    <property type="entry name" value="Cyclin-like"/>
    <property type="match status" value="2"/>
</dbReference>
<feature type="region of interest" description="Disordered" evidence="5">
    <location>
        <begin position="1"/>
        <end position="52"/>
    </location>
</feature>
<feature type="region of interest" description="Disordered" evidence="5">
    <location>
        <begin position="92"/>
        <end position="148"/>
    </location>
</feature>
<protein>
    <submittedName>
        <fullName evidence="8">G2/mitotic-specific cyclin 1/2</fullName>
    </submittedName>
</protein>
<organism evidence="8 9">
    <name type="scientific">Tremella mesenterica</name>
    <name type="common">Jelly fungus</name>
    <dbReference type="NCBI Taxonomy" id="5217"/>
    <lineage>
        <taxon>Eukaryota</taxon>
        <taxon>Fungi</taxon>
        <taxon>Dikarya</taxon>
        <taxon>Basidiomycota</taxon>
        <taxon>Agaricomycotina</taxon>
        <taxon>Tremellomycetes</taxon>
        <taxon>Tremellales</taxon>
        <taxon>Tremellaceae</taxon>
        <taxon>Tremella</taxon>
    </lineage>
</organism>
<dbReference type="GO" id="GO:0016538">
    <property type="term" value="F:cyclin-dependent protein serine/threonine kinase regulator activity"/>
    <property type="evidence" value="ECO:0007669"/>
    <property type="project" value="InterPro"/>
</dbReference>
<feature type="domain" description="Cyclin-like" evidence="6">
    <location>
        <begin position="396"/>
        <end position="477"/>
    </location>
</feature>
<dbReference type="AlphaFoldDB" id="A0A4Q1BIN8"/>
<evidence type="ECO:0000256" key="5">
    <source>
        <dbReference type="SAM" id="MobiDB-lite"/>
    </source>
</evidence>
<comment type="caution">
    <text evidence="8">The sequence shown here is derived from an EMBL/GenBank/DDBJ whole genome shotgun (WGS) entry which is preliminary data.</text>
</comment>
<feature type="domain" description="Cyclin-like" evidence="6">
    <location>
        <begin position="299"/>
        <end position="383"/>
    </location>
</feature>
<evidence type="ECO:0000259" key="6">
    <source>
        <dbReference type="SMART" id="SM00385"/>
    </source>
</evidence>
<dbReference type="Pfam" id="PF00134">
    <property type="entry name" value="Cyclin_N"/>
    <property type="match status" value="1"/>
</dbReference>
<dbReference type="PIRSF" id="PIRSF001771">
    <property type="entry name" value="Cyclin_A_B_D_E"/>
    <property type="match status" value="1"/>
</dbReference>
<evidence type="ECO:0000256" key="2">
    <source>
        <dbReference type="ARBA" id="ARBA00023127"/>
    </source>
</evidence>
<dbReference type="EMBL" id="SDIL01000067">
    <property type="protein sequence ID" value="RXK37528.1"/>
    <property type="molecule type" value="Genomic_DNA"/>
</dbReference>
<dbReference type="CDD" id="cd20512">
    <property type="entry name" value="CYCLIN_CLBs_yeast_rpt2"/>
    <property type="match status" value="1"/>
</dbReference>
<gene>
    <name evidence="8" type="ORF">M231_05249</name>
</gene>
<dbReference type="InterPro" id="IPR036915">
    <property type="entry name" value="Cyclin-like_sf"/>
</dbReference>
<dbReference type="InterPro" id="IPR039361">
    <property type="entry name" value="Cyclin"/>
</dbReference>
<evidence type="ECO:0000313" key="9">
    <source>
        <dbReference type="Proteomes" id="UP000289152"/>
    </source>
</evidence>
<dbReference type="STRING" id="5217.A0A4Q1BIN8"/>
<dbReference type="InParanoid" id="A0A4Q1BIN8"/>
<dbReference type="SUPFAM" id="SSF47954">
    <property type="entry name" value="Cyclin-like"/>
    <property type="match status" value="2"/>
</dbReference>
<reference evidence="8 9" key="1">
    <citation type="submission" date="2016-06" db="EMBL/GenBank/DDBJ databases">
        <title>Evolution of pathogenesis and genome organization in the Tremellales.</title>
        <authorList>
            <person name="Cuomo C."/>
            <person name="Litvintseva A."/>
            <person name="Heitman J."/>
            <person name="Chen Y."/>
            <person name="Sun S."/>
            <person name="Springer D."/>
            <person name="Dromer F."/>
            <person name="Young S."/>
            <person name="Zeng Q."/>
            <person name="Chapman S."/>
            <person name="Gujja S."/>
            <person name="Saif S."/>
            <person name="Birren B."/>
        </authorList>
    </citation>
    <scope>NUCLEOTIDE SEQUENCE [LARGE SCALE GENOMIC DNA]</scope>
    <source>
        <strain evidence="8 9">ATCC 28783</strain>
    </source>
</reference>
<keyword evidence="3" id="KW-0131">Cell cycle</keyword>
<evidence type="ECO:0000256" key="3">
    <source>
        <dbReference type="ARBA" id="ARBA00023306"/>
    </source>
</evidence>
<keyword evidence="9" id="KW-1185">Reference proteome</keyword>